<comment type="caution">
    <text evidence="2">The sequence shown here is derived from an EMBL/GenBank/DDBJ whole genome shotgun (WGS) entry which is preliminary data.</text>
</comment>
<feature type="domain" description="Filamentous haemagglutinin FhaB/tRNA nuclease CdiA-like TPS" evidence="1">
    <location>
        <begin position="40"/>
        <end position="151"/>
    </location>
</feature>
<dbReference type="NCBIfam" id="TIGR01901">
    <property type="entry name" value="adhes_NPXG"/>
    <property type="match status" value="1"/>
</dbReference>
<dbReference type="InterPro" id="IPR012334">
    <property type="entry name" value="Pectin_lyas_fold"/>
</dbReference>
<dbReference type="Proteomes" id="UP000029738">
    <property type="component" value="Unassembled WGS sequence"/>
</dbReference>
<dbReference type="OrthoDB" id="475384at2"/>
<sequence>MNQSIPLCWLASRFTVGCFLGVQFLTPLLLDPVSAQIIPDKTLPVNSLVSPGCSICTIEGGTIQGKNLFHSFQEFSLATGSEAFFKNDSTIENIFTRVTGNAASYINGLIRTSGKANLFLINPNGIFFGKDARLDVGGSFIGSTANSIVFSDNITFSTIPNQNTPLLSVNVPIGLQYGVSPAAIQVQQANLEVKPGQILALVGGDLSIESSQLKAFGGNVELGSLSGAGRVNLNGLEAFSFPVAVERGDISIDGSFVDVMASGKGNISINARNLEMVNTQLQAGIREQHGHPGAVAGDIQINLTGNTLLTQSSEIINELQNNSTGTGGNINLKTENLTVEDSQISVQTSSSGNAGNLNVKATQLNVASSQSQTISSVSSVRQLLSPTTDQKIGLFSFVFKQATGNGGDVSIEAKDVNLNGKSLVASDTAGAGSGGITTIKTERLSLNNQATISASTGGSGNAGELRIEATESIEVGNASEGRSAGLATIAKFGATGSGGHMTIKTQRLSLQGGGILSADSFGDGNGGSITIEATDRVELSGMNGTGIPSGIFAAIRGGKGNGGSLSIETGRLILQNGGVIDVGTEGAGNGGSIAIHATELVELSRTTDSGFSRIIAQTNETATGRGGDIFIETSRLTVNNGNQISAATFGMGEGGSLFVRAKDLIELSGTSEIDNTRFGIQPLITDSSGKKFPSGLFASSPGYGNADTLTIETGQLIVRDEAQVSASSQQKGAAGNLNILADKIYLDNGILSAETVEGERANIFLASSNILLRHGSRITTNATQDATGGNININTDTLVAAENSDITANSQASFGGKVIVNAQGIIGSKFREQLTPENDITATSSLGYEFSGVVDINTLAIDPNSGLIQLPANFTEASHQITTQCTAQKGNYFAIVGRGGLPQSPNEPFTGTTTLVDLVELISASEKKQVSESPASTTNNANPEIVEAQGWVVDGKGQVTLVSQIASEPVFPQMNCRSL</sequence>
<dbReference type="AlphaFoldDB" id="A0A8S9T9D6"/>
<dbReference type="Pfam" id="PF05860">
    <property type="entry name" value="TPS"/>
    <property type="match status" value="1"/>
</dbReference>
<dbReference type="EMBL" id="JHEG04000001">
    <property type="protein sequence ID" value="KAF3888244.1"/>
    <property type="molecule type" value="Genomic_DNA"/>
</dbReference>
<name>A0A8S9T9D6_9CYAN</name>
<evidence type="ECO:0000313" key="2">
    <source>
        <dbReference type="EMBL" id="KAF3888244.1"/>
    </source>
</evidence>
<organism evidence="2 3">
    <name type="scientific">Tolypothrix bouteillei VB521301</name>
    <dbReference type="NCBI Taxonomy" id="1479485"/>
    <lineage>
        <taxon>Bacteria</taxon>
        <taxon>Bacillati</taxon>
        <taxon>Cyanobacteriota</taxon>
        <taxon>Cyanophyceae</taxon>
        <taxon>Nostocales</taxon>
        <taxon>Tolypothrichaceae</taxon>
        <taxon>Tolypothrix</taxon>
    </lineage>
</organism>
<dbReference type="RefSeq" id="WP_038078949.1">
    <property type="nucleotide sequence ID" value="NZ_JHEG04000001.1"/>
</dbReference>
<dbReference type="InterPro" id="IPR008638">
    <property type="entry name" value="FhaB/CdiA-like_TPS"/>
</dbReference>
<dbReference type="SMART" id="SM00912">
    <property type="entry name" value="Haemagg_act"/>
    <property type="match status" value="1"/>
</dbReference>
<dbReference type="Gene3D" id="2.160.20.10">
    <property type="entry name" value="Single-stranded right-handed beta-helix, Pectin lyase-like"/>
    <property type="match status" value="3"/>
</dbReference>
<protein>
    <submittedName>
        <fullName evidence="2">S-layer family protein</fullName>
    </submittedName>
</protein>
<dbReference type="InterPro" id="IPR011050">
    <property type="entry name" value="Pectin_lyase_fold/virulence"/>
</dbReference>
<reference evidence="2" key="1">
    <citation type="journal article" date="2015" name="Genome Announc.">
        <title>Draft Genome Sequence of Tolypothrix boutellei Strain VB521301.</title>
        <authorList>
            <person name="Chandrababunaidu M.M."/>
            <person name="Singh D."/>
            <person name="Sen D."/>
            <person name="Bhan S."/>
            <person name="Das S."/>
            <person name="Gupta A."/>
            <person name="Adhikary S.P."/>
            <person name="Tripathy S."/>
        </authorList>
    </citation>
    <scope>NUCLEOTIDE SEQUENCE</scope>
    <source>
        <strain evidence="2">VB521301</strain>
    </source>
</reference>
<reference evidence="2" key="2">
    <citation type="submission" date="2019-11" db="EMBL/GenBank/DDBJ databases">
        <title>Improved Assembly of Tolypothrix boutellei genome.</title>
        <authorList>
            <person name="Sarangi A.N."/>
            <person name="Mukherjee M."/>
            <person name="Ghosh S."/>
            <person name="Singh D."/>
            <person name="Das A."/>
            <person name="Kant S."/>
            <person name="Prusty A."/>
            <person name="Tripathy S."/>
        </authorList>
    </citation>
    <scope>NUCLEOTIDE SEQUENCE</scope>
    <source>
        <strain evidence="2">VB521301</strain>
    </source>
</reference>
<evidence type="ECO:0000259" key="1">
    <source>
        <dbReference type="SMART" id="SM00912"/>
    </source>
</evidence>
<keyword evidence="3" id="KW-1185">Reference proteome</keyword>
<proteinExistence type="predicted"/>
<dbReference type="SUPFAM" id="SSF51126">
    <property type="entry name" value="Pectin lyase-like"/>
    <property type="match status" value="3"/>
</dbReference>
<evidence type="ECO:0000313" key="3">
    <source>
        <dbReference type="Proteomes" id="UP000029738"/>
    </source>
</evidence>
<gene>
    <name evidence="2" type="ORF">DA73_0400024195</name>
</gene>
<accession>A0A8S9T9D6</accession>